<reference evidence="5" key="1">
    <citation type="submission" date="2019-09" db="EMBL/GenBank/DDBJ databases">
        <title>Bird 10,000 Genomes (B10K) Project - Family phase.</title>
        <authorList>
            <person name="Zhang G."/>
        </authorList>
    </citation>
    <scope>NUCLEOTIDE SEQUENCE</scope>
    <source>
        <strain evidence="5">B10K-DU-025-06</strain>
        <tissue evidence="5">Mixed tissue sample</tissue>
    </source>
</reference>
<protein>
    <submittedName>
        <fullName evidence="5">B2L14 protein</fullName>
    </submittedName>
</protein>
<dbReference type="Gene3D" id="1.10.437.10">
    <property type="entry name" value="Blc2-like"/>
    <property type="match status" value="1"/>
</dbReference>
<accession>A0A851XNF0</accession>
<keyword evidence="2" id="KW-0597">Phosphoprotein</keyword>
<evidence type="ECO:0000256" key="1">
    <source>
        <dbReference type="ARBA" id="ARBA00009458"/>
    </source>
</evidence>
<feature type="non-terminal residue" evidence="5">
    <location>
        <position position="313"/>
    </location>
</feature>
<dbReference type="InterPro" id="IPR020726">
    <property type="entry name" value="Bcl2_BH2_motif_CS"/>
</dbReference>
<feature type="compositionally biased region" description="Polar residues" evidence="4">
    <location>
        <begin position="160"/>
        <end position="178"/>
    </location>
</feature>
<dbReference type="GO" id="GO:2001236">
    <property type="term" value="P:regulation of extrinsic apoptotic signaling pathway"/>
    <property type="evidence" value="ECO:0007669"/>
    <property type="project" value="TreeGrafter"/>
</dbReference>
<evidence type="ECO:0000256" key="2">
    <source>
        <dbReference type="ARBA" id="ARBA00022553"/>
    </source>
</evidence>
<proteinExistence type="inferred from homology"/>
<gene>
    <name evidence="5" type="primary">Bcl2l14_1</name>
    <name evidence="5" type="ORF">EOLROS_R13866</name>
</gene>
<dbReference type="InterPro" id="IPR002475">
    <property type="entry name" value="Bcl2-like"/>
</dbReference>
<feature type="non-terminal residue" evidence="5">
    <location>
        <position position="1"/>
    </location>
</feature>
<dbReference type="PANTHER" id="PTHR14965:SF1">
    <property type="entry name" value="APOPTOSIS FACILITATOR BCL-2-LIKE PROTEIN 14"/>
    <property type="match status" value="1"/>
</dbReference>
<dbReference type="Proteomes" id="UP000637704">
    <property type="component" value="Unassembled WGS sequence"/>
</dbReference>
<keyword evidence="3" id="KW-0053">Apoptosis</keyword>
<feature type="region of interest" description="Disordered" evidence="4">
    <location>
        <begin position="160"/>
        <end position="183"/>
    </location>
</feature>
<dbReference type="SUPFAM" id="SSF56854">
    <property type="entry name" value="Bcl-2 inhibitors of programmed cell death"/>
    <property type="match status" value="1"/>
</dbReference>
<dbReference type="AlphaFoldDB" id="A0A851XNF0"/>
<organism evidence="5 6">
    <name type="scientific">Eolophus roseicapilla</name>
    <name type="common">Galah cockatoo</name>
    <name type="synonym">Cacatua roseicapilla</name>
    <dbReference type="NCBI Taxonomy" id="176039"/>
    <lineage>
        <taxon>Eukaryota</taxon>
        <taxon>Metazoa</taxon>
        <taxon>Chordata</taxon>
        <taxon>Craniata</taxon>
        <taxon>Vertebrata</taxon>
        <taxon>Euteleostomi</taxon>
        <taxon>Archelosauria</taxon>
        <taxon>Archosauria</taxon>
        <taxon>Dinosauria</taxon>
        <taxon>Saurischia</taxon>
        <taxon>Theropoda</taxon>
        <taxon>Coelurosauria</taxon>
        <taxon>Aves</taxon>
        <taxon>Neognathae</taxon>
        <taxon>Neoaves</taxon>
        <taxon>Telluraves</taxon>
        <taxon>Australaves</taxon>
        <taxon>Psittaciformes</taxon>
        <taxon>Cacatuidae</taxon>
        <taxon>Eolophus</taxon>
    </lineage>
</organism>
<dbReference type="EMBL" id="WBNI01000326">
    <property type="protein sequence ID" value="NXD66963.1"/>
    <property type="molecule type" value="Genomic_DNA"/>
</dbReference>
<keyword evidence="6" id="KW-1185">Reference proteome</keyword>
<dbReference type="InterPro" id="IPR036834">
    <property type="entry name" value="Bcl-2-like_sf"/>
</dbReference>
<dbReference type="GO" id="GO:0006915">
    <property type="term" value="P:apoptotic process"/>
    <property type="evidence" value="ECO:0007669"/>
    <property type="project" value="UniProtKB-KW"/>
</dbReference>
<evidence type="ECO:0000313" key="6">
    <source>
        <dbReference type="Proteomes" id="UP000637704"/>
    </source>
</evidence>
<dbReference type="PROSITE" id="PS01258">
    <property type="entry name" value="BH2"/>
    <property type="match status" value="1"/>
</dbReference>
<evidence type="ECO:0000313" key="5">
    <source>
        <dbReference type="EMBL" id="NXD66963.1"/>
    </source>
</evidence>
<dbReference type="PROSITE" id="PS50062">
    <property type="entry name" value="BCL2_FAMILY"/>
    <property type="match status" value="1"/>
</dbReference>
<evidence type="ECO:0000256" key="4">
    <source>
        <dbReference type="SAM" id="MobiDB-lite"/>
    </source>
</evidence>
<evidence type="ECO:0000256" key="3">
    <source>
        <dbReference type="ARBA" id="ARBA00022703"/>
    </source>
</evidence>
<sequence length="313" mass="35288">GTKMSSPNVVSMEEILLEDDERDSIEYKILLAYAQRRLSVSKYGKLLENEANVQKPSSLFRRQVKIDHLRDIDGSSQTAFYQGPVIQSQGKTQKKTKSLPGHRLLFPCSSAEPPALSLQGGRTARFENQFKLLPQGYSQNQTSETADVNHIADKLAKLVTSRSQEPPSDVSSKISDLTDGSESEKCDEEQIIQTIVSLLKQSGDQLEEKVKKDSGLYQHFKDMLSYTFFERITDLFLEDVSTDSTNEPEGQVQCKKVAYTMEVATRLTAVDNHPMNLVLGFGAKYLREHFKPWIQDQGGWEKALTSLDQEEVE</sequence>
<name>A0A851XNF0_EOLRO</name>
<dbReference type="PANTHER" id="PTHR14965">
    <property type="entry name" value="SI:CH73-248E21.1"/>
    <property type="match status" value="1"/>
</dbReference>
<comment type="similarity">
    <text evidence="1">Belongs to the Bcl-2 family.</text>
</comment>
<comment type="caution">
    <text evidence="5">The sequence shown here is derived from an EMBL/GenBank/DDBJ whole genome shotgun (WGS) entry which is preliminary data.</text>
</comment>